<protein>
    <submittedName>
        <fullName evidence="2">Uncharacterized protein</fullName>
    </submittedName>
</protein>
<proteinExistence type="predicted"/>
<accession>X6NHA9</accession>
<feature type="region of interest" description="Disordered" evidence="1">
    <location>
        <begin position="167"/>
        <end position="186"/>
    </location>
</feature>
<organism evidence="2 3">
    <name type="scientific">Reticulomyxa filosa</name>
    <dbReference type="NCBI Taxonomy" id="46433"/>
    <lineage>
        <taxon>Eukaryota</taxon>
        <taxon>Sar</taxon>
        <taxon>Rhizaria</taxon>
        <taxon>Retaria</taxon>
        <taxon>Foraminifera</taxon>
        <taxon>Monothalamids</taxon>
        <taxon>Reticulomyxidae</taxon>
        <taxon>Reticulomyxa</taxon>
    </lineage>
</organism>
<evidence type="ECO:0000313" key="2">
    <source>
        <dbReference type="EMBL" id="ETO25705.1"/>
    </source>
</evidence>
<keyword evidence="3" id="KW-1185">Reference proteome</keyword>
<reference evidence="2 3" key="1">
    <citation type="journal article" date="2013" name="Curr. Biol.">
        <title>The Genome of the Foraminiferan Reticulomyxa filosa.</title>
        <authorList>
            <person name="Glockner G."/>
            <person name="Hulsmann N."/>
            <person name="Schleicher M."/>
            <person name="Noegel A.A."/>
            <person name="Eichinger L."/>
            <person name="Gallinger C."/>
            <person name="Pawlowski J."/>
            <person name="Sierra R."/>
            <person name="Euteneuer U."/>
            <person name="Pillet L."/>
            <person name="Moustafa A."/>
            <person name="Platzer M."/>
            <person name="Groth M."/>
            <person name="Szafranski K."/>
            <person name="Schliwa M."/>
        </authorList>
    </citation>
    <scope>NUCLEOTIDE SEQUENCE [LARGE SCALE GENOMIC DNA]</scope>
</reference>
<dbReference type="EMBL" id="ASPP01008331">
    <property type="protein sequence ID" value="ETO25705.1"/>
    <property type="molecule type" value="Genomic_DNA"/>
</dbReference>
<evidence type="ECO:0000313" key="3">
    <source>
        <dbReference type="Proteomes" id="UP000023152"/>
    </source>
</evidence>
<comment type="caution">
    <text evidence="2">The sequence shown here is derived from an EMBL/GenBank/DDBJ whole genome shotgun (WGS) entry which is preliminary data.</text>
</comment>
<evidence type="ECO:0000256" key="1">
    <source>
        <dbReference type="SAM" id="MobiDB-lite"/>
    </source>
</evidence>
<gene>
    <name evidence="2" type="ORF">RFI_11431</name>
</gene>
<sequence length="221" mass="24981">MYGFLKVLAKGKSAVPLWSQGDKENKTENIDAYGIVFNLIFGFFCKKHCTKMKQHKNYSKDMDKHSGAQSKWEQGAVQNDTSSQHDTYGIVKVKGMDKHSGAQSKWEQGALQNDTSSQHDSYGIVKVKGMDKHSGAQSKWEQGALRTDTSSQHDSYGIVKVKGTDRHSGVQSKWEEGSLATDTSSKHDSYGIIKNQQLRAEKNCKSYFFLRVKKKLYDRKE</sequence>
<dbReference type="Proteomes" id="UP000023152">
    <property type="component" value="Unassembled WGS sequence"/>
</dbReference>
<feature type="compositionally biased region" description="Basic and acidic residues" evidence="1">
    <location>
        <begin position="167"/>
        <end position="176"/>
    </location>
</feature>
<dbReference type="AlphaFoldDB" id="X6NHA9"/>
<name>X6NHA9_RETFI</name>